<proteinExistence type="predicted"/>
<comment type="caution">
    <text evidence="2">The sequence shown here is derived from an EMBL/GenBank/DDBJ whole genome shotgun (WGS) entry which is preliminary data.</text>
</comment>
<reference evidence="2" key="1">
    <citation type="submission" date="2023-04" db="EMBL/GenBank/DDBJ databases">
        <title>Phytophthora lilii NBRC 32176.</title>
        <authorList>
            <person name="Ichikawa N."/>
            <person name="Sato H."/>
            <person name="Tonouchi N."/>
        </authorList>
    </citation>
    <scope>NUCLEOTIDE SEQUENCE</scope>
    <source>
        <strain evidence="2">NBRC 32176</strain>
    </source>
</reference>
<organism evidence="2 3">
    <name type="scientific">Phytophthora lilii</name>
    <dbReference type="NCBI Taxonomy" id="2077276"/>
    <lineage>
        <taxon>Eukaryota</taxon>
        <taxon>Sar</taxon>
        <taxon>Stramenopiles</taxon>
        <taxon>Oomycota</taxon>
        <taxon>Peronosporomycetes</taxon>
        <taxon>Peronosporales</taxon>
        <taxon>Peronosporaceae</taxon>
        <taxon>Phytophthora</taxon>
    </lineage>
</organism>
<evidence type="ECO:0000313" key="2">
    <source>
        <dbReference type="EMBL" id="GMF29071.1"/>
    </source>
</evidence>
<feature type="region of interest" description="Disordered" evidence="1">
    <location>
        <begin position="1"/>
        <end position="23"/>
    </location>
</feature>
<feature type="compositionally biased region" description="Acidic residues" evidence="1">
    <location>
        <begin position="1"/>
        <end position="15"/>
    </location>
</feature>
<dbReference type="AlphaFoldDB" id="A0A9W6X3U5"/>
<sequence>MIDEPPELEVDEEMEEKPLATVTLSKTLDATCDSLEGSARDPRSGSRVRPVEADLMPVSTPAPALRSALKPLVRDVQIACLQAVKDYYIAFADGYPVDGAKEAVALQRDFFINRLDPKALTENQASPKYVVERWRSLSECFTVLGFHQKSVASVEYHHHVGTCAVSSSARYALRITPTTISSVFPHVAAYPHLYQGLVGEVLIVPSQIYFAIEADTGRICRIEERMDFEAGVARIVGSAQELDFVLSQANLVLDGVSCRKKMELSAPT</sequence>
<protein>
    <submittedName>
        <fullName evidence="2">Unnamed protein product</fullName>
    </submittedName>
</protein>
<evidence type="ECO:0000256" key="1">
    <source>
        <dbReference type="SAM" id="MobiDB-lite"/>
    </source>
</evidence>
<accession>A0A9W6X3U5</accession>
<keyword evidence="3" id="KW-1185">Reference proteome</keyword>
<name>A0A9W6X3U5_9STRA</name>
<dbReference type="Proteomes" id="UP001165083">
    <property type="component" value="Unassembled WGS sequence"/>
</dbReference>
<dbReference type="EMBL" id="BSXW01000754">
    <property type="protein sequence ID" value="GMF29071.1"/>
    <property type="molecule type" value="Genomic_DNA"/>
</dbReference>
<gene>
    <name evidence="2" type="ORF">Plil01_001230500</name>
</gene>
<evidence type="ECO:0000313" key="3">
    <source>
        <dbReference type="Proteomes" id="UP001165083"/>
    </source>
</evidence>